<dbReference type="Proteomes" id="UP001246858">
    <property type="component" value="Unassembled WGS sequence"/>
</dbReference>
<protein>
    <submittedName>
        <fullName evidence="1">Uncharacterized protein</fullName>
    </submittedName>
</protein>
<sequence>MEFTDLIKLIYENDIMSLENFKANGTDFCKTDNYDKNNLLIAYAGYGYDNKYQPQELIDFLLNCGIAINHKKNKRGNELSALHKAVAMKNYKIVEHLLKKGAQIDIQEINGNTPLWTAVMNYRGEEKQLKIINLLLANHASFDIKNHHNISARDVIHTIGGGIDAGHNKKEWDLRHLLTN</sequence>
<name>A0ACC6L558_9SPHI</name>
<accession>A0ACC6L558</accession>
<proteinExistence type="predicted"/>
<reference evidence="1" key="1">
    <citation type="submission" date="2023-07" db="EMBL/GenBank/DDBJ databases">
        <title>Sorghum-associated microbial communities from plants grown in Nebraska, USA.</title>
        <authorList>
            <person name="Schachtman D."/>
        </authorList>
    </citation>
    <scope>NUCLEOTIDE SEQUENCE</scope>
    <source>
        <strain evidence="1">2697</strain>
    </source>
</reference>
<evidence type="ECO:0000313" key="2">
    <source>
        <dbReference type="Proteomes" id="UP001246858"/>
    </source>
</evidence>
<organism evidence="1 2">
    <name type="scientific">Pedobacter africanus</name>
    <dbReference type="NCBI Taxonomy" id="151894"/>
    <lineage>
        <taxon>Bacteria</taxon>
        <taxon>Pseudomonadati</taxon>
        <taxon>Bacteroidota</taxon>
        <taxon>Sphingobacteriia</taxon>
        <taxon>Sphingobacteriales</taxon>
        <taxon>Sphingobacteriaceae</taxon>
        <taxon>Pedobacter</taxon>
    </lineage>
</organism>
<evidence type="ECO:0000313" key="1">
    <source>
        <dbReference type="EMBL" id="MDR6786621.1"/>
    </source>
</evidence>
<dbReference type="EMBL" id="JAVDTF010000007">
    <property type="protein sequence ID" value="MDR6786621.1"/>
    <property type="molecule type" value="Genomic_DNA"/>
</dbReference>
<comment type="caution">
    <text evidence="1">The sequence shown here is derived from an EMBL/GenBank/DDBJ whole genome shotgun (WGS) entry which is preliminary data.</text>
</comment>
<keyword evidence="2" id="KW-1185">Reference proteome</keyword>
<gene>
    <name evidence="1" type="ORF">J2X78_005216</name>
</gene>